<dbReference type="InterPro" id="IPR012338">
    <property type="entry name" value="Beta-lactam/transpept-like"/>
</dbReference>
<comment type="caution">
    <text evidence="10">The sequence shown here is derived from an EMBL/GenBank/DDBJ whole genome shotgun (WGS) entry which is preliminary data.</text>
</comment>
<feature type="region of interest" description="Disordered" evidence="8">
    <location>
        <begin position="373"/>
        <end position="405"/>
    </location>
</feature>
<dbReference type="PANTHER" id="PTHR32282:SF33">
    <property type="entry name" value="PEPTIDOGLYCAN GLYCOSYLTRANSFERASE"/>
    <property type="match status" value="1"/>
</dbReference>
<dbReference type="InterPro" id="IPR036950">
    <property type="entry name" value="PBP_transglycosylase"/>
</dbReference>
<keyword evidence="2" id="KW-0378">Hydrolase</keyword>
<dbReference type="Gene3D" id="3.40.710.10">
    <property type="entry name" value="DD-peptidase/beta-lactamase superfamily"/>
    <property type="match status" value="1"/>
</dbReference>
<evidence type="ECO:0000256" key="8">
    <source>
        <dbReference type="SAM" id="MobiDB-lite"/>
    </source>
</evidence>
<dbReference type="Pfam" id="PF00912">
    <property type="entry name" value="Transgly"/>
    <property type="match status" value="1"/>
</dbReference>
<proteinExistence type="predicted"/>
<protein>
    <submittedName>
        <fullName evidence="10">Transglycosylase domain-containing protein</fullName>
    </submittedName>
</protein>
<organism evidence="10 11">
    <name type="scientific">Georgenia halotolerans</name>
    <dbReference type="NCBI Taxonomy" id="3028317"/>
    <lineage>
        <taxon>Bacteria</taxon>
        <taxon>Bacillati</taxon>
        <taxon>Actinomycetota</taxon>
        <taxon>Actinomycetes</taxon>
        <taxon>Micrococcales</taxon>
        <taxon>Bogoriellaceae</taxon>
        <taxon>Georgenia</taxon>
    </lineage>
</organism>
<accession>A0ABT5TVZ1</accession>
<evidence type="ECO:0000256" key="4">
    <source>
        <dbReference type="ARBA" id="ARBA00022679"/>
    </source>
</evidence>
<keyword evidence="4" id="KW-0808">Transferase</keyword>
<dbReference type="EMBL" id="JARACI010000489">
    <property type="protein sequence ID" value="MDD9205434.1"/>
    <property type="molecule type" value="Genomic_DNA"/>
</dbReference>
<dbReference type="InterPro" id="IPR001264">
    <property type="entry name" value="Glyco_trans_51"/>
</dbReference>
<reference evidence="10" key="1">
    <citation type="submission" date="2023-02" db="EMBL/GenBank/DDBJ databases">
        <title>Georgenia sp.10Sc9-8, isolated from a soil sample collected from the Taklamakan desert.</title>
        <authorList>
            <person name="Liu S."/>
        </authorList>
    </citation>
    <scope>NUCLEOTIDE SEQUENCE</scope>
    <source>
        <strain evidence="10">10Sc9-8</strain>
    </source>
</reference>
<dbReference type="SUPFAM" id="SSF56601">
    <property type="entry name" value="beta-lactamase/transpeptidase-like"/>
    <property type="match status" value="1"/>
</dbReference>
<dbReference type="Gene3D" id="1.10.3810.10">
    <property type="entry name" value="Biosynthetic peptidoglycan transglycosylase-like"/>
    <property type="match status" value="1"/>
</dbReference>
<evidence type="ECO:0000259" key="9">
    <source>
        <dbReference type="Pfam" id="PF00912"/>
    </source>
</evidence>
<dbReference type="PANTHER" id="PTHR32282">
    <property type="entry name" value="BINDING PROTEIN TRANSPEPTIDASE, PUTATIVE-RELATED"/>
    <property type="match status" value="1"/>
</dbReference>
<evidence type="ECO:0000256" key="2">
    <source>
        <dbReference type="ARBA" id="ARBA00022670"/>
    </source>
</evidence>
<keyword evidence="1" id="KW-0121">Carboxypeptidase</keyword>
<keyword evidence="11" id="KW-1185">Reference proteome</keyword>
<feature type="non-terminal residue" evidence="10">
    <location>
        <position position="405"/>
    </location>
</feature>
<dbReference type="InterPro" id="IPR050396">
    <property type="entry name" value="Glycosyltr_51/Transpeptidase"/>
</dbReference>
<evidence type="ECO:0000256" key="6">
    <source>
        <dbReference type="ARBA" id="ARBA00034000"/>
    </source>
</evidence>
<comment type="catalytic activity">
    <reaction evidence="7">
        <text>[GlcNAc-(1-&gt;4)-Mur2Ac(oyl-L-Ala-gamma-D-Glu-L-Lys-D-Ala-D-Ala)](n)-di-trans,octa-cis-undecaprenyl diphosphate + beta-D-GlcNAc-(1-&gt;4)-Mur2Ac(oyl-L-Ala-gamma-D-Glu-L-Lys-D-Ala-D-Ala)-di-trans,octa-cis-undecaprenyl diphosphate = [GlcNAc-(1-&gt;4)-Mur2Ac(oyl-L-Ala-gamma-D-Glu-L-Lys-D-Ala-D-Ala)](n+1)-di-trans,octa-cis-undecaprenyl diphosphate + di-trans,octa-cis-undecaprenyl diphosphate + H(+)</text>
        <dbReference type="Rhea" id="RHEA:23708"/>
        <dbReference type="Rhea" id="RHEA-COMP:9602"/>
        <dbReference type="Rhea" id="RHEA-COMP:9603"/>
        <dbReference type="ChEBI" id="CHEBI:15378"/>
        <dbReference type="ChEBI" id="CHEBI:58405"/>
        <dbReference type="ChEBI" id="CHEBI:60033"/>
        <dbReference type="ChEBI" id="CHEBI:78435"/>
        <dbReference type="EC" id="2.4.99.28"/>
    </reaction>
</comment>
<name>A0ABT5TVZ1_9MICO</name>
<dbReference type="InterPro" id="IPR023346">
    <property type="entry name" value="Lysozyme-like_dom_sf"/>
</dbReference>
<keyword evidence="2" id="KW-0645">Protease</keyword>
<keyword evidence="5" id="KW-0511">Multifunctional enzyme</keyword>
<evidence type="ECO:0000313" key="11">
    <source>
        <dbReference type="Proteomes" id="UP001165561"/>
    </source>
</evidence>
<sequence>MLIAFVLVAVLGGVLTAGIVMPAVGAAGAVTSASTNLFEELPTELEVPQASEQSVILAGDGSHLATFYFENRIVVPLEEIAQPMRDAVVAVEDRRFYEHNGVDTEGTARALVENVFGDELQGASTLTQQYVKNVLIEQGRIAGDEDAIAAATETTISRKLREAKLAISLEQQVSKDAILTGYLNIAQFGPSHYGVESAANYYFNKSAADLTIAESAMLARITQSPAKWDPVRNPENAKDGRDTVLGTMLRNGFITQEQFDEASAVPIEEMLDPQRTPRGCAVAGNAAYFCDYVVDEILGSEVFGETEDERRQLLNRGGLIIRTTLDRERQADAMAALTAEVPVNDPSGIKSALSSVEPGTGHILAMAQTTPYGRASEEQPGATEMNLNAGTDHGGGDGFQTGSTF</sequence>
<dbReference type="Proteomes" id="UP001165561">
    <property type="component" value="Unassembled WGS sequence"/>
</dbReference>
<evidence type="ECO:0000256" key="1">
    <source>
        <dbReference type="ARBA" id="ARBA00022645"/>
    </source>
</evidence>
<evidence type="ECO:0000256" key="5">
    <source>
        <dbReference type="ARBA" id="ARBA00023268"/>
    </source>
</evidence>
<feature type="domain" description="Glycosyl transferase family 51" evidence="9">
    <location>
        <begin position="62"/>
        <end position="248"/>
    </location>
</feature>
<gene>
    <name evidence="10" type="ORF">PU560_02995</name>
</gene>
<evidence type="ECO:0000313" key="10">
    <source>
        <dbReference type="EMBL" id="MDD9205434.1"/>
    </source>
</evidence>
<comment type="catalytic activity">
    <reaction evidence="6">
        <text>Preferential cleavage: (Ac)2-L-Lys-D-Ala-|-D-Ala. Also transpeptidation of peptidyl-alanyl moieties that are N-acyl substituents of D-alanine.</text>
        <dbReference type="EC" id="3.4.16.4"/>
    </reaction>
</comment>
<evidence type="ECO:0000256" key="7">
    <source>
        <dbReference type="ARBA" id="ARBA00049902"/>
    </source>
</evidence>
<keyword evidence="3" id="KW-0328">Glycosyltransferase</keyword>
<evidence type="ECO:0000256" key="3">
    <source>
        <dbReference type="ARBA" id="ARBA00022676"/>
    </source>
</evidence>
<dbReference type="SUPFAM" id="SSF53955">
    <property type="entry name" value="Lysozyme-like"/>
    <property type="match status" value="1"/>
</dbReference>